<keyword evidence="5 8" id="KW-1133">Transmembrane helix</keyword>
<dbReference type="PROSITE" id="PS51343">
    <property type="entry name" value="PII_GLNB_DOM"/>
    <property type="match status" value="1"/>
</dbReference>
<reference evidence="11 12" key="1">
    <citation type="submission" date="2011-11" db="EMBL/GenBank/DDBJ databases">
        <title>The Genome Sequence of Dialister succinatiphilus YIT 11850.</title>
        <authorList>
            <consortium name="The Broad Institute Genome Sequencing Platform"/>
            <person name="Earl A."/>
            <person name="Ward D."/>
            <person name="Feldgarden M."/>
            <person name="Gevers D."/>
            <person name="Morotomi M."/>
            <person name="Young S.K."/>
            <person name="Zeng Q."/>
            <person name="Gargeya S."/>
            <person name="Fitzgerald M."/>
            <person name="Haas B."/>
            <person name="Abouelleil A."/>
            <person name="Alvarado L."/>
            <person name="Arachchi H.M."/>
            <person name="Berlin A."/>
            <person name="Brown A."/>
            <person name="Chapman S.B."/>
            <person name="Dunbar C."/>
            <person name="Gearin G."/>
            <person name="Goldberg J."/>
            <person name="Griggs A."/>
            <person name="Gujja S."/>
            <person name="Heiman D."/>
            <person name="Howarth C."/>
            <person name="Lui A."/>
            <person name="MacDonald P.J.P."/>
            <person name="Montmayeur A."/>
            <person name="Murphy C."/>
            <person name="Neiman D."/>
            <person name="Pearson M."/>
            <person name="Priest M."/>
            <person name="Roberts A."/>
            <person name="Saif S."/>
            <person name="Shea T."/>
            <person name="Sisk P."/>
            <person name="Stolte C."/>
            <person name="Sykes S."/>
            <person name="Wortman J."/>
            <person name="Nusbaum C."/>
            <person name="Birren B."/>
        </authorList>
    </citation>
    <scope>NUCLEOTIDE SEQUENCE [LARGE SCALE GENOMIC DNA]</scope>
    <source>
        <strain evidence="11 12">YIT 11850</strain>
    </source>
</reference>
<evidence type="ECO:0000256" key="1">
    <source>
        <dbReference type="ARBA" id="ARBA00004141"/>
    </source>
</evidence>
<accession>H1D386</accession>
<dbReference type="PROSITE" id="PS01219">
    <property type="entry name" value="AMMONIUM_TRANSP"/>
    <property type="match status" value="1"/>
</dbReference>
<dbReference type="SMART" id="SM00938">
    <property type="entry name" value="P-II"/>
    <property type="match status" value="1"/>
</dbReference>
<dbReference type="PATRIC" id="fig|742743.3.peg.2095"/>
<dbReference type="eggNOG" id="COG0347">
    <property type="taxonomic scope" value="Bacteria"/>
</dbReference>
<feature type="transmembrane region" description="Helical" evidence="8">
    <location>
        <begin position="294"/>
        <end position="311"/>
    </location>
</feature>
<dbReference type="InterPro" id="IPR011322">
    <property type="entry name" value="N-reg_PII-like_a/b"/>
</dbReference>
<dbReference type="Pfam" id="PF00909">
    <property type="entry name" value="Ammonium_transp"/>
    <property type="match status" value="1"/>
</dbReference>
<feature type="domain" description="Ammonium transporter AmtB-like" evidence="10">
    <location>
        <begin position="40"/>
        <end position="432"/>
    </location>
</feature>
<protein>
    <submittedName>
        <fullName evidence="11">Ammonium transporter</fullName>
    </submittedName>
</protein>
<keyword evidence="3" id="KW-0813">Transport</keyword>
<dbReference type="InterPro" id="IPR001905">
    <property type="entry name" value="Ammonium_transpt"/>
</dbReference>
<feature type="transmembrane region" description="Helical" evidence="8">
    <location>
        <begin position="381"/>
        <end position="405"/>
    </location>
</feature>
<feature type="transmembrane region" description="Helical" evidence="8">
    <location>
        <begin position="266"/>
        <end position="287"/>
    </location>
</feature>
<evidence type="ECO:0000313" key="12">
    <source>
        <dbReference type="Proteomes" id="UP000003277"/>
    </source>
</evidence>
<comment type="similarity">
    <text evidence="2">Belongs to the ammonia transporter channel (TC 1.A.11.2) family.</text>
</comment>
<dbReference type="InterPro" id="IPR024041">
    <property type="entry name" value="NH4_transpt_AmtB-like_dom"/>
</dbReference>
<dbReference type="eggNOG" id="COG0004">
    <property type="taxonomic scope" value="Bacteria"/>
</dbReference>
<evidence type="ECO:0000256" key="3">
    <source>
        <dbReference type="ARBA" id="ARBA00022448"/>
    </source>
</evidence>
<proteinExistence type="inferred from homology"/>
<evidence type="ECO:0000256" key="9">
    <source>
        <dbReference type="SAM" id="SignalP"/>
    </source>
</evidence>
<dbReference type="PANTHER" id="PTHR11730">
    <property type="entry name" value="AMMONIUM TRANSPORTER"/>
    <property type="match status" value="1"/>
</dbReference>
<feature type="transmembrane region" description="Helical" evidence="8">
    <location>
        <begin position="36"/>
        <end position="58"/>
    </location>
</feature>
<name>H1D386_9FIRM</name>
<dbReference type="InterPro" id="IPR018047">
    <property type="entry name" value="Ammonium_transpt_CS"/>
</dbReference>
<dbReference type="RefSeq" id="WP_008860565.1">
    <property type="nucleotide sequence ID" value="NZ_JH591190.1"/>
</dbReference>
<dbReference type="FunFam" id="1.10.3430.10:FF:000008">
    <property type="entry name" value="Ammonium transporter"/>
    <property type="match status" value="1"/>
</dbReference>
<evidence type="ECO:0000256" key="2">
    <source>
        <dbReference type="ARBA" id="ARBA00005887"/>
    </source>
</evidence>
<feature type="transmembrane region" description="Helical" evidence="8">
    <location>
        <begin position="347"/>
        <end position="369"/>
    </location>
</feature>
<dbReference type="Pfam" id="PF00543">
    <property type="entry name" value="P-II"/>
    <property type="match status" value="1"/>
</dbReference>
<gene>
    <name evidence="11" type="ORF">HMPREF9453_02074</name>
</gene>
<dbReference type="GO" id="GO:0097272">
    <property type="term" value="P:ammonium homeostasis"/>
    <property type="evidence" value="ECO:0007669"/>
    <property type="project" value="TreeGrafter"/>
</dbReference>
<dbReference type="InterPro" id="IPR002187">
    <property type="entry name" value="N-reg_PII"/>
</dbReference>
<evidence type="ECO:0000313" key="11">
    <source>
        <dbReference type="EMBL" id="EHO62011.1"/>
    </source>
</evidence>
<sequence>MKKMEAVIRKWPLLLAALATPAVAMAAEPEGRYSSVDTIWVLLGAILVYFMQPGFAMVETGLTRAKNAGNIVMKNFMDFALGTVVFWFLGFGLMFGTDIGGIIGTPDLFVTHFQVPDDAGYTPLAYLFFQTVFCATSATIVSGAMAERTKFSAYCVYSVLISLLIYPISGHWIWGGGWLSELGFHDFAGSTCVHLVGGVCAFVGAWLLGPRIGKYNKDGTVNAIPGHSITLACLGMFILWMGWFGFNGGSTVSMTGDKTIESVGHIMITTNLAAAAAACTTMIVTWVKYGKPDVSMTLNGGLAGLVAITAGCDTVTVPGSFVIGIISGIFIVYAVEFVDQKLKVDDPVGAIAAHGGCGALGTILTGFFSESDGLLYTGDPHYLFIQILGVVAVAVYVFIAINIVFRIIRATIGLRVSPSEEINGLDFEEHGLASAYADFMMIPETTEGKIEAGKAPKNAVEIPVDKEVPDTVVPKEMPADGHHLYCVTIITSDKRFEILKASLEAIGITGMTVTQALGFGLEKGQTQMYRGAAVSAKLLPKVRVDMVVSKIPPRTIIEVAKKALYTGKYGDGKIFVTTVDNAVKIRTGEEGYDALQDYPIEEDK</sequence>
<feature type="transmembrane region" description="Helical" evidence="8">
    <location>
        <begin position="153"/>
        <end position="175"/>
    </location>
</feature>
<organism evidence="11 12">
    <name type="scientific">Dialister succinatiphilus YIT 11850</name>
    <dbReference type="NCBI Taxonomy" id="742743"/>
    <lineage>
        <taxon>Bacteria</taxon>
        <taxon>Bacillati</taxon>
        <taxon>Bacillota</taxon>
        <taxon>Negativicutes</taxon>
        <taxon>Veillonellales</taxon>
        <taxon>Veillonellaceae</taxon>
        <taxon>Dialister</taxon>
    </lineage>
</organism>
<comment type="caution">
    <text evidence="11">The sequence shown here is derived from an EMBL/GenBank/DDBJ whole genome shotgun (WGS) entry which is preliminary data.</text>
</comment>
<keyword evidence="4 8" id="KW-0812">Transmembrane</keyword>
<evidence type="ECO:0000256" key="5">
    <source>
        <dbReference type="ARBA" id="ARBA00022989"/>
    </source>
</evidence>
<keyword evidence="7" id="KW-0924">Ammonia transport</keyword>
<dbReference type="Proteomes" id="UP000003277">
    <property type="component" value="Unassembled WGS sequence"/>
</dbReference>
<dbReference type="InterPro" id="IPR029020">
    <property type="entry name" value="Ammonium/urea_transptr"/>
</dbReference>
<dbReference type="GO" id="GO:0030234">
    <property type="term" value="F:enzyme regulator activity"/>
    <property type="evidence" value="ECO:0007669"/>
    <property type="project" value="InterPro"/>
</dbReference>
<dbReference type="SUPFAM" id="SSF54913">
    <property type="entry name" value="GlnB-like"/>
    <property type="match status" value="1"/>
</dbReference>
<feature type="transmembrane region" description="Helical" evidence="8">
    <location>
        <begin position="124"/>
        <end position="146"/>
    </location>
</feature>
<dbReference type="PROSITE" id="PS00638">
    <property type="entry name" value="PII_GLNB_CTER"/>
    <property type="match status" value="1"/>
</dbReference>
<keyword evidence="9" id="KW-0732">Signal</keyword>
<keyword evidence="6 8" id="KW-0472">Membrane</keyword>
<dbReference type="STRING" id="742743.HMPREF9453_02074"/>
<dbReference type="Gene3D" id="1.10.3430.10">
    <property type="entry name" value="Ammonium transporter AmtB like domains"/>
    <property type="match status" value="1"/>
</dbReference>
<feature type="transmembrane region" description="Helical" evidence="8">
    <location>
        <begin position="187"/>
        <end position="208"/>
    </location>
</feature>
<dbReference type="InterPro" id="IPR015867">
    <property type="entry name" value="N-reg_PII/ATP_PRibTrfase_C"/>
</dbReference>
<dbReference type="HOGENOM" id="CLU_000445_33_1_9"/>
<feature type="signal peptide" evidence="9">
    <location>
        <begin position="1"/>
        <end position="26"/>
    </location>
</feature>
<dbReference type="InterPro" id="IPR017918">
    <property type="entry name" value="N-reg_PII_CS"/>
</dbReference>
<evidence type="ECO:0000259" key="10">
    <source>
        <dbReference type="Pfam" id="PF00909"/>
    </source>
</evidence>
<dbReference type="EMBL" id="ADLT01000077">
    <property type="protein sequence ID" value="EHO62011.1"/>
    <property type="molecule type" value="Genomic_DNA"/>
</dbReference>
<comment type="subcellular location">
    <subcellularLocation>
        <location evidence="1">Membrane</location>
        <topology evidence="1">Multi-pass membrane protein</topology>
    </subcellularLocation>
</comment>
<evidence type="ECO:0000256" key="7">
    <source>
        <dbReference type="ARBA" id="ARBA00023177"/>
    </source>
</evidence>
<dbReference type="PANTHER" id="PTHR11730:SF89">
    <property type="entry name" value="AMMONIUM TRANSPORTER SLL0108-RELATED"/>
    <property type="match status" value="1"/>
</dbReference>
<evidence type="ECO:0000256" key="4">
    <source>
        <dbReference type="ARBA" id="ARBA00022692"/>
    </source>
</evidence>
<evidence type="ECO:0000256" key="6">
    <source>
        <dbReference type="ARBA" id="ARBA00023136"/>
    </source>
</evidence>
<feature type="chain" id="PRO_5003548656" evidence="9">
    <location>
        <begin position="27"/>
        <end position="604"/>
    </location>
</feature>
<dbReference type="GO" id="GO:0008519">
    <property type="term" value="F:ammonium channel activity"/>
    <property type="evidence" value="ECO:0007669"/>
    <property type="project" value="InterPro"/>
</dbReference>
<evidence type="ECO:0000256" key="8">
    <source>
        <dbReference type="SAM" id="Phobius"/>
    </source>
</evidence>
<dbReference type="GO" id="GO:0006808">
    <property type="term" value="P:regulation of nitrogen utilization"/>
    <property type="evidence" value="ECO:0007669"/>
    <property type="project" value="InterPro"/>
</dbReference>
<keyword evidence="12" id="KW-1185">Reference proteome</keyword>
<dbReference type="AlphaFoldDB" id="H1D386"/>
<dbReference type="GO" id="GO:0016020">
    <property type="term" value="C:membrane"/>
    <property type="evidence" value="ECO:0007669"/>
    <property type="project" value="UniProtKB-SubCell"/>
</dbReference>
<feature type="transmembrane region" description="Helical" evidence="8">
    <location>
        <begin position="317"/>
        <end position="335"/>
    </location>
</feature>
<feature type="transmembrane region" description="Helical" evidence="8">
    <location>
        <begin position="229"/>
        <end position="246"/>
    </location>
</feature>
<dbReference type="Gene3D" id="3.30.70.120">
    <property type="match status" value="1"/>
</dbReference>
<dbReference type="SUPFAM" id="SSF111352">
    <property type="entry name" value="Ammonium transporter"/>
    <property type="match status" value="1"/>
</dbReference>
<feature type="transmembrane region" description="Helical" evidence="8">
    <location>
        <begin position="79"/>
        <end position="104"/>
    </location>
</feature>
<dbReference type="NCBIfam" id="TIGR00836">
    <property type="entry name" value="amt"/>
    <property type="match status" value="1"/>
</dbReference>